<comment type="caution">
    <text evidence="2">The sequence shown here is derived from an EMBL/GenBank/DDBJ whole genome shotgun (WGS) entry which is preliminary data.</text>
</comment>
<proteinExistence type="predicted"/>
<reference evidence="2 3" key="1">
    <citation type="submission" date="2020-04" db="EMBL/GenBank/DDBJ databases">
        <title>Flammeovirga sp. SR4, a novel species isolated from seawater.</title>
        <authorList>
            <person name="Wang X."/>
        </authorList>
    </citation>
    <scope>NUCLEOTIDE SEQUENCE [LARGE SCALE GENOMIC DNA]</scope>
    <source>
        <strain evidence="2 3">SR4</strain>
    </source>
</reference>
<feature type="signal peptide" evidence="1">
    <location>
        <begin position="1"/>
        <end position="23"/>
    </location>
</feature>
<gene>
    <name evidence="2" type="ORF">HGP29_05805</name>
</gene>
<feature type="chain" id="PRO_5031559297" description="Carboxypeptidase regulatory-like domain-containing protein" evidence="1">
    <location>
        <begin position="24"/>
        <end position="270"/>
    </location>
</feature>
<keyword evidence="3" id="KW-1185">Reference proteome</keyword>
<evidence type="ECO:0000313" key="2">
    <source>
        <dbReference type="EMBL" id="NLR90708.1"/>
    </source>
</evidence>
<dbReference type="AlphaFoldDB" id="A0A7X8XUU7"/>
<keyword evidence="1" id="KW-0732">Signal</keyword>
<dbReference type="EMBL" id="JABAIL010000002">
    <property type="protein sequence ID" value="NLR90708.1"/>
    <property type="molecule type" value="Genomic_DNA"/>
</dbReference>
<dbReference type="Proteomes" id="UP000585050">
    <property type="component" value="Unassembled WGS sequence"/>
</dbReference>
<evidence type="ECO:0008006" key="4">
    <source>
        <dbReference type="Google" id="ProtNLM"/>
    </source>
</evidence>
<dbReference type="RefSeq" id="WP_168881425.1">
    <property type="nucleotide sequence ID" value="NZ_JABAIL010000002.1"/>
</dbReference>
<sequence length="270" mass="29580">MRKFISKLSIIISLIGLTFILHSCSETTEEPNTVGTVTIHISDLTSYSDGEVIELRIVSNKDTIQSGSINQLTEVIDCQNTPSNNGVYSVQLPTGSYKLVAYKDNKSYIFGNENGTSFNISTDDCTLISLGEADFEQEILNGNVTFFANSSVGFSKQPITITITDKNDDEVTRGVLRQYANSPDCGLETANDVFTIDLPAGNYNVYAVEADSDDTQGAWFTGLEGYSLTIEAGSCQRFVLGEDPFEEQDSPNARIKKGLKILTIKPFIEQ</sequence>
<accession>A0A7X8XUU7</accession>
<evidence type="ECO:0000313" key="3">
    <source>
        <dbReference type="Proteomes" id="UP000585050"/>
    </source>
</evidence>
<name>A0A7X8XUU7_9BACT</name>
<protein>
    <recommendedName>
        <fullName evidence="4">Carboxypeptidase regulatory-like domain-containing protein</fullName>
    </recommendedName>
</protein>
<organism evidence="2 3">
    <name type="scientific">Flammeovirga agarivorans</name>
    <dbReference type="NCBI Taxonomy" id="2726742"/>
    <lineage>
        <taxon>Bacteria</taxon>
        <taxon>Pseudomonadati</taxon>
        <taxon>Bacteroidota</taxon>
        <taxon>Cytophagia</taxon>
        <taxon>Cytophagales</taxon>
        <taxon>Flammeovirgaceae</taxon>
        <taxon>Flammeovirga</taxon>
    </lineage>
</organism>
<evidence type="ECO:0000256" key="1">
    <source>
        <dbReference type="SAM" id="SignalP"/>
    </source>
</evidence>